<dbReference type="PANTHER" id="PTHR13794:SF58">
    <property type="entry name" value="MITOCHONDRIAL ENOLASE SUPERFAMILY MEMBER 1"/>
    <property type="match status" value="1"/>
</dbReference>
<dbReference type="GO" id="GO:0016052">
    <property type="term" value="P:carbohydrate catabolic process"/>
    <property type="evidence" value="ECO:0007669"/>
    <property type="project" value="TreeGrafter"/>
</dbReference>
<dbReference type="AlphaFoldDB" id="A0AAW5R2N0"/>
<evidence type="ECO:0000259" key="4">
    <source>
        <dbReference type="SMART" id="SM00922"/>
    </source>
</evidence>
<dbReference type="GO" id="GO:0000287">
    <property type="term" value="F:magnesium ion binding"/>
    <property type="evidence" value="ECO:0007669"/>
    <property type="project" value="TreeGrafter"/>
</dbReference>
<organism evidence="5 6">
    <name type="scientific">Microbaculum marinisediminis</name>
    <dbReference type="NCBI Taxonomy" id="2931392"/>
    <lineage>
        <taxon>Bacteria</taxon>
        <taxon>Pseudomonadati</taxon>
        <taxon>Pseudomonadota</taxon>
        <taxon>Alphaproteobacteria</taxon>
        <taxon>Hyphomicrobiales</taxon>
        <taxon>Tepidamorphaceae</taxon>
        <taxon>Microbaculum</taxon>
    </lineage>
</organism>
<proteinExistence type="predicted"/>
<dbReference type="CDD" id="cd03316">
    <property type="entry name" value="MR_like"/>
    <property type="match status" value="1"/>
</dbReference>
<sequence>MNDTTITTVHCHLLTQDLSRSAIRWAGGNMRYWNTALIEVATAGGLRGFGEAYYPGLSAPLATRALTENFAPLLIAEDATEATALFHRMRSKSLAWGKSGLPLMVAGSIEVALWDIKAQALGVPLHQLLGGKAHDAITVYASGGTDAPRDQLVAEMESYLERGFRAVKIRIGRSVAEDVEKVRLCRDVLGADVELMVDAVMGHNPNPFSAKEALARINAIEKFDITWFEDPVANSDYAGCAYVRQHSPVPVAAGETAVGVNDFLPYFEHGALDWVQPDPTHSGGIGECMAIAALARAHGVRVIYHSWGMAPCLAANYSLAFADPHARYLEYPTHGLPLVEELAETPFRLVDGKFAAPTQPGLGVKLTDDILARYAFVEGSTFWP</sequence>
<dbReference type="SFLD" id="SFLDG00179">
    <property type="entry name" value="mandelate_racemase"/>
    <property type="match status" value="1"/>
</dbReference>
<reference evidence="5 6" key="1">
    <citation type="submission" date="2022-04" db="EMBL/GenBank/DDBJ databases">
        <authorList>
            <person name="Ye Y.-Q."/>
            <person name="Du Z.-J."/>
        </authorList>
    </citation>
    <scope>NUCLEOTIDE SEQUENCE [LARGE SCALE GENOMIC DNA]</scope>
    <source>
        <strain evidence="5 6">A6E488</strain>
    </source>
</reference>
<keyword evidence="2" id="KW-0479">Metal-binding</keyword>
<dbReference type="SUPFAM" id="SSF51604">
    <property type="entry name" value="Enolase C-terminal domain-like"/>
    <property type="match status" value="1"/>
</dbReference>
<evidence type="ECO:0000256" key="3">
    <source>
        <dbReference type="ARBA" id="ARBA00022842"/>
    </source>
</evidence>
<dbReference type="SMART" id="SM00922">
    <property type="entry name" value="MR_MLE"/>
    <property type="match status" value="1"/>
</dbReference>
<dbReference type="Pfam" id="PF02746">
    <property type="entry name" value="MR_MLE_N"/>
    <property type="match status" value="1"/>
</dbReference>
<keyword evidence="6" id="KW-1185">Reference proteome</keyword>
<dbReference type="RefSeq" id="WP_261616531.1">
    <property type="nucleotide sequence ID" value="NZ_JALIDZ010000006.1"/>
</dbReference>
<dbReference type="Proteomes" id="UP001320898">
    <property type="component" value="Unassembled WGS sequence"/>
</dbReference>
<keyword evidence="3" id="KW-0460">Magnesium</keyword>
<dbReference type="InterPro" id="IPR029017">
    <property type="entry name" value="Enolase-like_N"/>
</dbReference>
<dbReference type="EMBL" id="JALIDZ010000006">
    <property type="protein sequence ID" value="MCT8972946.1"/>
    <property type="molecule type" value="Genomic_DNA"/>
</dbReference>
<evidence type="ECO:0000256" key="2">
    <source>
        <dbReference type="ARBA" id="ARBA00022723"/>
    </source>
</evidence>
<dbReference type="InterPro" id="IPR029065">
    <property type="entry name" value="Enolase_C-like"/>
</dbReference>
<comment type="cofactor">
    <cofactor evidence="1">
        <name>Mg(2+)</name>
        <dbReference type="ChEBI" id="CHEBI:18420"/>
    </cofactor>
</comment>
<name>A0AAW5R2N0_9HYPH</name>
<dbReference type="SFLD" id="SFLDS00001">
    <property type="entry name" value="Enolase"/>
    <property type="match status" value="1"/>
</dbReference>
<dbReference type="InterPro" id="IPR013341">
    <property type="entry name" value="Mandelate_racemase_N_dom"/>
</dbReference>
<dbReference type="Gene3D" id="3.20.20.120">
    <property type="entry name" value="Enolase-like C-terminal domain"/>
    <property type="match status" value="1"/>
</dbReference>
<dbReference type="PANTHER" id="PTHR13794">
    <property type="entry name" value="ENOLASE SUPERFAMILY, MANDELATE RACEMASE"/>
    <property type="match status" value="1"/>
</dbReference>
<dbReference type="InterPro" id="IPR036849">
    <property type="entry name" value="Enolase-like_C_sf"/>
</dbReference>
<dbReference type="Gene3D" id="3.30.390.10">
    <property type="entry name" value="Enolase-like, N-terminal domain"/>
    <property type="match status" value="1"/>
</dbReference>
<comment type="caution">
    <text evidence="5">The sequence shown here is derived from an EMBL/GenBank/DDBJ whole genome shotgun (WGS) entry which is preliminary data.</text>
</comment>
<accession>A0AAW5R2N0</accession>
<dbReference type="InterPro" id="IPR013342">
    <property type="entry name" value="Mandelate_racemase_C"/>
</dbReference>
<dbReference type="Pfam" id="PF13378">
    <property type="entry name" value="MR_MLE_C"/>
    <property type="match status" value="1"/>
</dbReference>
<evidence type="ECO:0000313" key="5">
    <source>
        <dbReference type="EMBL" id="MCT8972946.1"/>
    </source>
</evidence>
<dbReference type="InterPro" id="IPR046945">
    <property type="entry name" value="RHMD-like"/>
</dbReference>
<protein>
    <submittedName>
        <fullName evidence="5">Mandelate racemase/muconate lactonizing enzyme family protein</fullName>
    </submittedName>
</protein>
<gene>
    <name evidence="5" type="ORF">MUB46_13860</name>
</gene>
<evidence type="ECO:0000313" key="6">
    <source>
        <dbReference type="Proteomes" id="UP001320898"/>
    </source>
</evidence>
<dbReference type="GO" id="GO:0016836">
    <property type="term" value="F:hydro-lyase activity"/>
    <property type="evidence" value="ECO:0007669"/>
    <property type="project" value="TreeGrafter"/>
</dbReference>
<feature type="domain" description="Mandelate racemase/muconate lactonizing enzyme C-terminal" evidence="4">
    <location>
        <begin position="149"/>
        <end position="250"/>
    </location>
</feature>
<evidence type="ECO:0000256" key="1">
    <source>
        <dbReference type="ARBA" id="ARBA00001946"/>
    </source>
</evidence>
<dbReference type="SUPFAM" id="SSF54826">
    <property type="entry name" value="Enolase N-terminal domain-like"/>
    <property type="match status" value="1"/>
</dbReference>